<dbReference type="Gene3D" id="2.60.40.10">
    <property type="entry name" value="Immunoglobulins"/>
    <property type="match status" value="1"/>
</dbReference>
<evidence type="ECO:0000313" key="4">
    <source>
        <dbReference type="Proteomes" id="UP000177528"/>
    </source>
</evidence>
<dbReference type="AlphaFoldDB" id="A0A1G1X2U1"/>
<dbReference type="EMBL" id="MHHR01000016">
    <property type="protein sequence ID" value="OGY34318.1"/>
    <property type="molecule type" value="Genomic_DNA"/>
</dbReference>
<name>A0A1G1X2U1_9BACT</name>
<evidence type="ECO:0008006" key="5">
    <source>
        <dbReference type="Google" id="ProtNLM"/>
    </source>
</evidence>
<keyword evidence="1" id="KW-0472">Membrane</keyword>
<dbReference type="Proteomes" id="UP000177528">
    <property type="component" value="Unassembled WGS sequence"/>
</dbReference>
<feature type="transmembrane region" description="Helical" evidence="1">
    <location>
        <begin position="396"/>
        <end position="414"/>
    </location>
</feature>
<sequence length="423" mass="45695">MRRLALFALLIPVAALAQEASPIAYRINPLPIISVTDIKATPEGKTVHGFFTIHNTEDRSVGNILYELQLIQPIAGHEVNVLYADDPIFYDRVIPPQDPIGLSAGQKKKIAFTYILPGVPKGEYRLRVRLKTSNDRQMGWLDTSIHISEISPAPYGMIEADSIDVRAVDPITKENNSSWAARSGPNVHPKASIKLRATVTNIGTVPMSGTIRIATKKSLYVGQGEDVVYGKSIALQPGEKKQLMIPIVAEQPPGAYQVLVSVVDGTTRMSGIAEYRYVVYGVSASVVSVLLRDISYRKGGEVTADFTIAGSADRVRAVKGILDATISDKKGDVGTTSDAFSIIGEIPLQGLATIPLNRNLCGAPSITMKITGEDGSILDTLTTTFPSKRHACGIPYWWGALVALIGIGGGIFLWRRRNGTMQS</sequence>
<protein>
    <recommendedName>
        <fullName evidence="5">CARDB domain-containing protein</fullName>
    </recommendedName>
</protein>
<keyword evidence="2" id="KW-0732">Signal</keyword>
<keyword evidence="1" id="KW-1133">Transmembrane helix</keyword>
<comment type="caution">
    <text evidence="3">The sequence shown here is derived from an EMBL/GenBank/DDBJ whole genome shotgun (WGS) entry which is preliminary data.</text>
</comment>
<gene>
    <name evidence="3" type="ORF">A3D99_04610</name>
</gene>
<feature type="chain" id="PRO_5009581297" description="CARDB domain-containing protein" evidence="2">
    <location>
        <begin position="18"/>
        <end position="423"/>
    </location>
</feature>
<dbReference type="InterPro" id="IPR013783">
    <property type="entry name" value="Ig-like_fold"/>
</dbReference>
<accession>A0A1G1X2U1</accession>
<organism evidence="3 4">
    <name type="scientific">Candidatus Andersenbacteria bacterium RIFCSPHIGHO2_12_FULL_45_11</name>
    <dbReference type="NCBI Taxonomy" id="1797281"/>
    <lineage>
        <taxon>Bacteria</taxon>
        <taxon>Candidatus Anderseniibacteriota</taxon>
    </lineage>
</organism>
<proteinExistence type="predicted"/>
<reference evidence="3 4" key="1">
    <citation type="journal article" date="2016" name="Nat. Commun.">
        <title>Thousands of microbial genomes shed light on interconnected biogeochemical processes in an aquifer system.</title>
        <authorList>
            <person name="Anantharaman K."/>
            <person name="Brown C.T."/>
            <person name="Hug L.A."/>
            <person name="Sharon I."/>
            <person name="Castelle C.J."/>
            <person name="Probst A.J."/>
            <person name="Thomas B.C."/>
            <person name="Singh A."/>
            <person name="Wilkins M.J."/>
            <person name="Karaoz U."/>
            <person name="Brodie E.L."/>
            <person name="Williams K.H."/>
            <person name="Hubbard S.S."/>
            <person name="Banfield J.F."/>
        </authorList>
    </citation>
    <scope>NUCLEOTIDE SEQUENCE [LARGE SCALE GENOMIC DNA]</scope>
</reference>
<evidence type="ECO:0000256" key="1">
    <source>
        <dbReference type="SAM" id="Phobius"/>
    </source>
</evidence>
<evidence type="ECO:0000313" key="3">
    <source>
        <dbReference type="EMBL" id="OGY34318.1"/>
    </source>
</evidence>
<feature type="signal peptide" evidence="2">
    <location>
        <begin position="1"/>
        <end position="17"/>
    </location>
</feature>
<evidence type="ECO:0000256" key="2">
    <source>
        <dbReference type="SAM" id="SignalP"/>
    </source>
</evidence>
<keyword evidence="1" id="KW-0812">Transmembrane</keyword>